<feature type="region of interest" description="Disordered" evidence="1">
    <location>
        <begin position="1"/>
        <end position="33"/>
    </location>
</feature>
<sequence length="160" mass="17772">MHRPETGHHSGGFMAEKANKAAPTVPRHRCSKWGKVEGPDSSLILSVEAENKTSLIDAGEDKKKYGFYLASIYQKVLCRGEGVPGLNVPTRPINMHNSRNKSIPDSGSNRRNDRDPYVSTTAFDLWFVDHSRRSGTSPRTAEMVVRALQLKPKRDFPGPA</sequence>
<dbReference type="EMBL" id="JABDTM020028372">
    <property type="protein sequence ID" value="KAH0809046.1"/>
    <property type="molecule type" value="Genomic_DNA"/>
</dbReference>
<accession>A0A8J6LDJ0</accession>
<keyword evidence="3" id="KW-1185">Reference proteome</keyword>
<organism evidence="2 3">
    <name type="scientific">Tenebrio molitor</name>
    <name type="common">Yellow mealworm beetle</name>
    <dbReference type="NCBI Taxonomy" id="7067"/>
    <lineage>
        <taxon>Eukaryota</taxon>
        <taxon>Metazoa</taxon>
        <taxon>Ecdysozoa</taxon>
        <taxon>Arthropoda</taxon>
        <taxon>Hexapoda</taxon>
        <taxon>Insecta</taxon>
        <taxon>Pterygota</taxon>
        <taxon>Neoptera</taxon>
        <taxon>Endopterygota</taxon>
        <taxon>Coleoptera</taxon>
        <taxon>Polyphaga</taxon>
        <taxon>Cucujiformia</taxon>
        <taxon>Tenebrionidae</taxon>
        <taxon>Tenebrio</taxon>
    </lineage>
</organism>
<feature type="region of interest" description="Disordered" evidence="1">
    <location>
        <begin position="88"/>
        <end position="115"/>
    </location>
</feature>
<feature type="compositionally biased region" description="Polar residues" evidence="1">
    <location>
        <begin position="95"/>
        <end position="107"/>
    </location>
</feature>
<gene>
    <name evidence="2" type="ORF">GEV33_013743</name>
</gene>
<evidence type="ECO:0000313" key="2">
    <source>
        <dbReference type="EMBL" id="KAH0809046.1"/>
    </source>
</evidence>
<evidence type="ECO:0000256" key="1">
    <source>
        <dbReference type="SAM" id="MobiDB-lite"/>
    </source>
</evidence>
<dbReference type="Proteomes" id="UP000719412">
    <property type="component" value="Unassembled WGS sequence"/>
</dbReference>
<proteinExistence type="predicted"/>
<reference evidence="2" key="1">
    <citation type="journal article" date="2020" name="J Insects Food Feed">
        <title>The yellow mealworm (Tenebrio molitor) genome: a resource for the emerging insects as food and feed industry.</title>
        <authorList>
            <person name="Eriksson T."/>
            <person name="Andere A."/>
            <person name="Kelstrup H."/>
            <person name="Emery V."/>
            <person name="Picard C."/>
        </authorList>
    </citation>
    <scope>NUCLEOTIDE SEQUENCE</scope>
    <source>
        <strain evidence="2">Stoneville</strain>
        <tissue evidence="2">Whole head</tissue>
    </source>
</reference>
<dbReference type="AlphaFoldDB" id="A0A8J6LDJ0"/>
<reference evidence="2" key="2">
    <citation type="submission" date="2021-08" db="EMBL/GenBank/DDBJ databases">
        <authorList>
            <person name="Eriksson T."/>
        </authorList>
    </citation>
    <scope>NUCLEOTIDE SEQUENCE</scope>
    <source>
        <strain evidence="2">Stoneville</strain>
        <tissue evidence="2">Whole head</tissue>
    </source>
</reference>
<comment type="caution">
    <text evidence="2">The sequence shown here is derived from an EMBL/GenBank/DDBJ whole genome shotgun (WGS) entry which is preliminary data.</text>
</comment>
<name>A0A8J6LDJ0_TENMO</name>
<protein>
    <submittedName>
        <fullName evidence="2">Uncharacterized protein</fullName>
    </submittedName>
</protein>
<evidence type="ECO:0000313" key="3">
    <source>
        <dbReference type="Proteomes" id="UP000719412"/>
    </source>
</evidence>